<protein>
    <recommendedName>
        <fullName evidence="1">PTBP1-like RNA recognition motif 2 domain-containing protein</fullName>
    </recommendedName>
</protein>
<name>A0A9R1NI81_TRITD</name>
<gene>
    <name evidence="2" type="ORF">TRITD_2Av1G014170</name>
</gene>
<proteinExistence type="predicted"/>
<dbReference type="InterPro" id="IPR035979">
    <property type="entry name" value="RBD_domain_sf"/>
</dbReference>
<dbReference type="AlphaFoldDB" id="A0A9R1NI81"/>
<dbReference type="InterPro" id="IPR012677">
    <property type="entry name" value="Nucleotide-bd_a/b_plait_sf"/>
</dbReference>
<evidence type="ECO:0000313" key="3">
    <source>
        <dbReference type="Proteomes" id="UP000324705"/>
    </source>
</evidence>
<dbReference type="Gramene" id="TRITD2Av1G014170.1">
    <property type="protein sequence ID" value="TRITD2Av1G014170.1"/>
    <property type="gene ID" value="TRITD2Av1G014170"/>
</dbReference>
<dbReference type="EMBL" id="LT934113">
    <property type="protein sequence ID" value="VAH25350.1"/>
    <property type="molecule type" value="Genomic_DNA"/>
</dbReference>
<dbReference type="Pfam" id="PF11835">
    <property type="entry name" value="RRM_8"/>
    <property type="match status" value="1"/>
</dbReference>
<dbReference type="Gene3D" id="3.30.70.330">
    <property type="match status" value="1"/>
</dbReference>
<dbReference type="SUPFAM" id="SSF54928">
    <property type="entry name" value="RNA-binding domain, RBD"/>
    <property type="match status" value="1"/>
</dbReference>
<evidence type="ECO:0000259" key="1">
    <source>
        <dbReference type="Pfam" id="PF11835"/>
    </source>
</evidence>
<reference evidence="2 3" key="1">
    <citation type="submission" date="2017-09" db="EMBL/GenBank/DDBJ databases">
        <authorList>
            <consortium name="International Durum Wheat Genome Sequencing Consortium (IDWGSC)"/>
            <person name="Milanesi L."/>
        </authorList>
    </citation>
    <scope>NUCLEOTIDE SEQUENCE [LARGE SCALE GENOMIC DNA]</scope>
    <source>
        <strain evidence="3">cv. Svevo</strain>
    </source>
</reference>
<feature type="domain" description="PTBP1-like RNA recognition motif 2" evidence="1">
    <location>
        <begin position="3"/>
        <end position="89"/>
    </location>
</feature>
<organism evidence="2 3">
    <name type="scientific">Triticum turgidum subsp. durum</name>
    <name type="common">Durum wheat</name>
    <name type="synonym">Triticum durum</name>
    <dbReference type="NCBI Taxonomy" id="4567"/>
    <lineage>
        <taxon>Eukaryota</taxon>
        <taxon>Viridiplantae</taxon>
        <taxon>Streptophyta</taxon>
        <taxon>Embryophyta</taxon>
        <taxon>Tracheophyta</taxon>
        <taxon>Spermatophyta</taxon>
        <taxon>Magnoliopsida</taxon>
        <taxon>Liliopsida</taxon>
        <taxon>Poales</taxon>
        <taxon>Poaceae</taxon>
        <taxon>BOP clade</taxon>
        <taxon>Pooideae</taxon>
        <taxon>Triticodae</taxon>
        <taxon>Triticeae</taxon>
        <taxon>Triticinae</taxon>
        <taxon>Triticum</taxon>
    </lineage>
</organism>
<sequence>MPSHNFACPEGVFHAQINNVRQAVTVESIRELFRRSGDGYVICAYERVVDGMYGVEAYVEFRSRWRATRARDALDGHAIYEGCCILSVDLLPPTYTTITMPDDDGMVPSYFYDDTLYAEWEAALDAVQRHDVVPDASTDDLHLEASMGAISETPSELAAPKTSTQSAITGNAILELSVYDKVIKVDNTNDATTTPTTYLTGCPSCETPEE</sequence>
<dbReference type="InterPro" id="IPR021790">
    <property type="entry name" value="PTBP1-like_RRM2"/>
</dbReference>
<dbReference type="GO" id="GO:0003676">
    <property type="term" value="F:nucleic acid binding"/>
    <property type="evidence" value="ECO:0007669"/>
    <property type="project" value="InterPro"/>
</dbReference>
<evidence type="ECO:0000313" key="2">
    <source>
        <dbReference type="EMBL" id="VAH25350.1"/>
    </source>
</evidence>
<accession>A0A9R1NI81</accession>
<dbReference type="Proteomes" id="UP000324705">
    <property type="component" value="Chromosome 2A"/>
</dbReference>
<keyword evidence="3" id="KW-1185">Reference proteome</keyword>